<dbReference type="Pfam" id="PF06253">
    <property type="entry name" value="MTTB"/>
    <property type="match status" value="1"/>
</dbReference>
<reference evidence="4 5" key="1">
    <citation type="submission" date="2020-10" db="EMBL/GenBank/DDBJ databases">
        <title>Thermofilum lucidum 3507LT sp. nov. a novel member of Thermofilaceae family isolated from Chile hot spring, and proposal of description order Thermofilales.</title>
        <authorList>
            <person name="Zayulina K.S."/>
            <person name="Elcheninov A.G."/>
            <person name="Toshchakov S.V."/>
            <person name="Kublanov I.V."/>
        </authorList>
    </citation>
    <scope>NUCLEOTIDE SEQUENCE [LARGE SCALE GENOMIC DNA]</scope>
    <source>
        <strain evidence="4 5">3507LT</strain>
    </source>
</reference>
<sequence>MPRPVLTLLSRDEVEEIHSKAISLLESVGIFFEDKEVEKFLLDNGLELKNGRVLFREDAVREALSKAPRKIPLYDRDGNLVSVLGEGKTIFNPGSAAIKILDFGSSEPRNPQLKDLKDLVVLVDALPGFKAQSTALVPSEVPNEVKDAERLYVVLKYSAKPIVTGAFTVENLPLMVDMLRAVREDYRARPFAIFDVCPTPPLNWSRVTSRNLVDLARLGVPAEIISMPGLGGTSPVTVYGAIVQHHAEVLSGITISQLVSPGAPVIYGGSPTQIHPYFGTAVITAPEAVLVTLAYRDIARHFSLPVHGYLGLSDAKAVDYQAGGEAAYTAVLAAVAGFDVASGPGMLEFESVQSLEKLVLDNEVCLMAERVARGFSVDAEALQVIREVVLEKKGNFLAHKHTRAKYREELHLPRVWDVSSRGKEKKPSLLHWAHEEAQRILREHKPPMLDGDRLALLDSVRKRLWERVGQSPPAI</sequence>
<comment type="similarity">
    <text evidence="1">Belongs to the trimethylamine methyltransferase family.</text>
</comment>
<dbReference type="KEGG" id="thel:IG193_07985"/>
<keyword evidence="3 4" id="KW-0808">Transferase</keyword>
<dbReference type="GO" id="GO:0008168">
    <property type="term" value="F:methyltransferase activity"/>
    <property type="evidence" value="ECO:0007669"/>
    <property type="project" value="UniProtKB-KW"/>
</dbReference>
<evidence type="ECO:0000313" key="4">
    <source>
        <dbReference type="EMBL" id="QOJ78682.1"/>
    </source>
</evidence>
<dbReference type="GeneID" id="59149827"/>
<evidence type="ECO:0000256" key="1">
    <source>
        <dbReference type="ARBA" id="ARBA00007137"/>
    </source>
</evidence>
<protein>
    <submittedName>
        <fullName evidence="4">Trimethylamine methyltransferase family protein</fullName>
    </submittedName>
</protein>
<dbReference type="InterPro" id="IPR010426">
    <property type="entry name" value="MTTB_MeTrfase"/>
</dbReference>
<keyword evidence="5" id="KW-1185">Reference proteome</keyword>
<dbReference type="RefSeq" id="WP_192818654.1">
    <property type="nucleotide sequence ID" value="NZ_CP062310.1"/>
</dbReference>
<dbReference type="InterPro" id="IPR038601">
    <property type="entry name" value="MttB-like_sf"/>
</dbReference>
<gene>
    <name evidence="4" type="ORF">IG193_07985</name>
</gene>
<dbReference type="AlphaFoldDB" id="A0A7L9FH67"/>
<name>A0A7L9FH67_9CREN</name>
<evidence type="ECO:0000256" key="2">
    <source>
        <dbReference type="ARBA" id="ARBA00022603"/>
    </source>
</evidence>
<dbReference type="Gene3D" id="3.20.20.480">
    <property type="entry name" value="Trimethylamine methyltransferase-like"/>
    <property type="match status" value="1"/>
</dbReference>
<keyword evidence="2 4" id="KW-0489">Methyltransferase</keyword>
<proteinExistence type="inferred from homology"/>
<dbReference type="InParanoid" id="A0A7L9FH67"/>
<organism evidence="4 5">
    <name type="scientific">Infirmifilum lucidum</name>
    <dbReference type="NCBI Taxonomy" id="2776706"/>
    <lineage>
        <taxon>Archaea</taxon>
        <taxon>Thermoproteota</taxon>
        <taxon>Thermoprotei</taxon>
        <taxon>Thermofilales</taxon>
        <taxon>Thermofilaceae</taxon>
        <taxon>Infirmifilum</taxon>
    </lineage>
</organism>
<dbReference type="Proteomes" id="UP000594121">
    <property type="component" value="Chromosome"/>
</dbReference>
<evidence type="ECO:0000313" key="5">
    <source>
        <dbReference type="Proteomes" id="UP000594121"/>
    </source>
</evidence>
<dbReference type="EMBL" id="CP062310">
    <property type="protein sequence ID" value="QOJ78682.1"/>
    <property type="molecule type" value="Genomic_DNA"/>
</dbReference>
<dbReference type="GO" id="GO:0032259">
    <property type="term" value="P:methylation"/>
    <property type="evidence" value="ECO:0007669"/>
    <property type="project" value="UniProtKB-KW"/>
</dbReference>
<evidence type="ECO:0000256" key="3">
    <source>
        <dbReference type="ARBA" id="ARBA00022679"/>
    </source>
</evidence>
<dbReference type="GO" id="GO:0015948">
    <property type="term" value="P:methanogenesis"/>
    <property type="evidence" value="ECO:0007669"/>
    <property type="project" value="InterPro"/>
</dbReference>
<accession>A0A7L9FH67</accession>